<keyword evidence="3" id="KW-1185">Reference proteome</keyword>
<dbReference type="Proteomes" id="UP000757604">
    <property type="component" value="Unassembled WGS sequence"/>
</dbReference>
<feature type="signal peptide" evidence="1">
    <location>
        <begin position="1"/>
        <end position="26"/>
    </location>
</feature>
<feature type="chain" id="PRO_5047369909" description="Transmembrane protein" evidence="1">
    <location>
        <begin position="27"/>
        <end position="92"/>
    </location>
</feature>
<name>A0ABS7HG81_9HYPH</name>
<evidence type="ECO:0000313" key="3">
    <source>
        <dbReference type="Proteomes" id="UP000757604"/>
    </source>
</evidence>
<keyword evidence="1" id="KW-0732">Signal</keyword>
<proteinExistence type="predicted"/>
<dbReference type="EMBL" id="JAEUAO010000007">
    <property type="protein sequence ID" value="MBW9066291.1"/>
    <property type="molecule type" value="Genomic_DNA"/>
</dbReference>
<gene>
    <name evidence="2" type="ORF">JNB71_23580</name>
</gene>
<evidence type="ECO:0000313" key="2">
    <source>
        <dbReference type="EMBL" id="MBW9066291.1"/>
    </source>
</evidence>
<evidence type="ECO:0000256" key="1">
    <source>
        <dbReference type="SAM" id="SignalP"/>
    </source>
</evidence>
<protein>
    <recommendedName>
        <fullName evidence="4">Transmembrane protein</fullName>
    </recommendedName>
</protein>
<organism evidence="2 3">
    <name type="scientific">Rhizobium herbae</name>
    <dbReference type="NCBI Taxonomy" id="508661"/>
    <lineage>
        <taxon>Bacteria</taxon>
        <taxon>Pseudomonadati</taxon>
        <taxon>Pseudomonadota</taxon>
        <taxon>Alphaproteobacteria</taxon>
        <taxon>Hyphomicrobiales</taxon>
        <taxon>Rhizobiaceae</taxon>
        <taxon>Rhizobium/Agrobacterium group</taxon>
        <taxon>Rhizobium</taxon>
    </lineage>
</organism>
<evidence type="ECO:0008006" key="4">
    <source>
        <dbReference type="Google" id="ProtNLM"/>
    </source>
</evidence>
<accession>A0ABS7HG81</accession>
<reference evidence="2 3" key="1">
    <citation type="journal article" date="2021" name="MBio">
        <title>Poor Competitiveness of Bradyrhizobium in Pigeon Pea Root Colonization in Indian Soils.</title>
        <authorList>
            <person name="Chalasani D."/>
            <person name="Basu A."/>
            <person name="Pullabhotla S.V.S.R.N."/>
            <person name="Jorrin B."/>
            <person name="Neal A.L."/>
            <person name="Poole P.S."/>
            <person name="Podile A.R."/>
            <person name="Tkacz A."/>
        </authorList>
    </citation>
    <scope>NUCLEOTIDE SEQUENCE [LARGE SCALE GENOMIC DNA]</scope>
    <source>
        <strain evidence="2 3">HU44</strain>
    </source>
</reference>
<dbReference type="RefSeq" id="WP_220374199.1">
    <property type="nucleotide sequence ID" value="NZ_JAEUAO010000007.1"/>
</dbReference>
<sequence>MKSVAALLLVFLVSVFAGMFSTLSFASPPDARCTCRNRDGSKLQLGQTACIRVGDMAYLARCEMELNVTTWRKIRDGCPEARFSLNKPSIIP</sequence>
<comment type="caution">
    <text evidence="2">The sequence shown here is derived from an EMBL/GenBank/DDBJ whole genome shotgun (WGS) entry which is preliminary data.</text>
</comment>